<evidence type="ECO:0000313" key="7">
    <source>
        <dbReference type="Proteomes" id="UP000433104"/>
    </source>
</evidence>
<dbReference type="InterPro" id="IPR008258">
    <property type="entry name" value="Transglycosylase_SLT_dom_1"/>
</dbReference>
<dbReference type="PANTHER" id="PTHR37423:SF2">
    <property type="entry name" value="MEMBRANE-BOUND LYTIC MUREIN TRANSGLYCOSYLASE C"/>
    <property type="match status" value="1"/>
</dbReference>
<dbReference type="Gene3D" id="1.25.20.10">
    <property type="entry name" value="Bacterial muramidases"/>
    <property type="match status" value="1"/>
</dbReference>
<dbReference type="Proteomes" id="UP000433104">
    <property type="component" value="Unassembled WGS sequence"/>
</dbReference>
<dbReference type="GO" id="GO:0004553">
    <property type="term" value="F:hydrolase activity, hydrolyzing O-glycosyl compounds"/>
    <property type="evidence" value="ECO:0007669"/>
    <property type="project" value="InterPro"/>
</dbReference>
<reference evidence="6 7" key="1">
    <citation type="submission" date="2019-12" db="EMBL/GenBank/DDBJ databases">
        <title>Genomic-based taxomic classification of the family Erythrobacteraceae.</title>
        <authorList>
            <person name="Xu L."/>
        </authorList>
    </citation>
    <scope>NUCLEOTIDE SEQUENCE [LARGE SCALE GENOMIC DNA]</scope>
    <source>
        <strain evidence="6 7">MCCC 1A09962</strain>
    </source>
</reference>
<dbReference type="InterPro" id="IPR023346">
    <property type="entry name" value="Lysozyme-like_dom_sf"/>
</dbReference>
<proteinExistence type="inferred from homology"/>
<name>A0A844ZEX3_9SPHN</name>
<protein>
    <submittedName>
        <fullName evidence="6">Transglycosylase SLT domain-containing protein</fullName>
    </submittedName>
</protein>
<dbReference type="EMBL" id="WTYW01000001">
    <property type="protein sequence ID" value="MXO85547.1"/>
    <property type="molecule type" value="Genomic_DNA"/>
</dbReference>
<accession>A0A844ZEX3</accession>
<keyword evidence="7" id="KW-1185">Reference proteome</keyword>
<dbReference type="OrthoDB" id="9815002at2"/>
<dbReference type="SUPFAM" id="SSF53955">
    <property type="entry name" value="Lysozyme-like"/>
    <property type="match status" value="1"/>
</dbReference>
<evidence type="ECO:0000313" key="6">
    <source>
        <dbReference type="EMBL" id="MXO85547.1"/>
    </source>
</evidence>
<dbReference type="AlphaFoldDB" id="A0A844ZEX3"/>
<dbReference type="InterPro" id="IPR008939">
    <property type="entry name" value="Lytic_TGlycosylase_superhlx_U"/>
</dbReference>
<feature type="domain" description="Transglycosylase SLT" evidence="5">
    <location>
        <begin position="495"/>
        <end position="594"/>
    </location>
</feature>
<dbReference type="Pfam" id="PF01464">
    <property type="entry name" value="SLT"/>
    <property type="match status" value="1"/>
</dbReference>
<comment type="similarity">
    <text evidence="1">Belongs to the transglycosylase Slt family.</text>
</comment>
<evidence type="ECO:0000259" key="5">
    <source>
        <dbReference type="Pfam" id="PF01464"/>
    </source>
</evidence>
<feature type="chain" id="PRO_5032799479" evidence="4">
    <location>
        <begin position="29"/>
        <end position="650"/>
    </location>
</feature>
<keyword evidence="3 4" id="KW-0732">Signal</keyword>
<organism evidence="6 7">
    <name type="scientific">Parapontixanthobacter aurantiacus</name>
    <dbReference type="NCBI Taxonomy" id="1463599"/>
    <lineage>
        <taxon>Bacteria</taxon>
        <taxon>Pseudomonadati</taxon>
        <taxon>Pseudomonadota</taxon>
        <taxon>Alphaproteobacteria</taxon>
        <taxon>Sphingomonadales</taxon>
        <taxon>Erythrobacteraceae</taxon>
        <taxon>Parapontixanthobacter</taxon>
    </lineage>
</organism>
<dbReference type="GO" id="GO:0042597">
    <property type="term" value="C:periplasmic space"/>
    <property type="evidence" value="ECO:0007669"/>
    <property type="project" value="InterPro"/>
</dbReference>
<dbReference type="Gene3D" id="1.10.530.10">
    <property type="match status" value="1"/>
</dbReference>
<dbReference type="CDD" id="cd13401">
    <property type="entry name" value="Slt70-like"/>
    <property type="match status" value="1"/>
</dbReference>
<evidence type="ECO:0000256" key="2">
    <source>
        <dbReference type="ARBA" id="ARBA00009387"/>
    </source>
</evidence>
<evidence type="ECO:0000256" key="1">
    <source>
        <dbReference type="ARBA" id="ARBA00007734"/>
    </source>
</evidence>
<gene>
    <name evidence="6" type="ORF">GRI38_05840</name>
</gene>
<dbReference type="SUPFAM" id="SSF48435">
    <property type="entry name" value="Bacterial muramidases"/>
    <property type="match status" value="1"/>
</dbReference>
<evidence type="ECO:0000256" key="3">
    <source>
        <dbReference type="ARBA" id="ARBA00022729"/>
    </source>
</evidence>
<comment type="caution">
    <text evidence="6">The sequence shown here is derived from an EMBL/GenBank/DDBJ whole genome shotgun (WGS) entry which is preliminary data.</text>
</comment>
<comment type="similarity">
    <text evidence="2">Belongs to the virb1 family.</text>
</comment>
<sequence>MSSMDRLPFIALALAVMPAMTASAPVTAQDAESWDRARQNMIARAPSRIAPAISQWERLTASRDLRFDDYAGFVLAYPDFPREETLRIRAENALDREPVGAERLVAFFDRNPPLTNSGRARYALALASLERPEAFEWAREAWRNGRLDGTAEAYLSARYAARFQQADHDQRLDALLWQGETEAARRTLTMASPQARTVAEARLDLLENAPNAAANLGAFGSDPGYVYNLSQQQRRMGRMDLAVSTLSNATSFSKPAYDAEAMIAEMLQVARSAPPAAASRIAANADAIFADGTDISDLSYRLRDDYTSLMWHGGTEALWSNGNPASAAPLFYHYGTAAKTPQTRSKGFYWAGLASERAGNTAGANRYFEMASEYADRFYGQLALEKLGRPLPSLKGQGQTALSPEAYRQFSSEPLVEATREVSRGAPWSTGIQFYRALAQRADTPAEHRLVADFAREIGRRDLAVNVAEAAGADGHSAFVEQGFPVLDTPPGANWIMVHAIARQESQFADNAISHAGARGLMQLMPATAQEQSGKLGMTYMTADLIGKPDYNIRLGDAYFARMLDYFDGAYPLAIAAYNAGPGNVNKWLRANGDPRTGSIDYVTWIERIPIFETKNYVQRVIENASVYAALHPERVRSGHPQRAGEFLRK</sequence>
<dbReference type="PANTHER" id="PTHR37423">
    <property type="entry name" value="SOLUBLE LYTIC MUREIN TRANSGLYCOSYLASE-RELATED"/>
    <property type="match status" value="1"/>
</dbReference>
<feature type="signal peptide" evidence="4">
    <location>
        <begin position="1"/>
        <end position="28"/>
    </location>
</feature>
<evidence type="ECO:0000256" key="4">
    <source>
        <dbReference type="SAM" id="SignalP"/>
    </source>
</evidence>